<evidence type="ECO:0000313" key="9">
    <source>
        <dbReference type="Proteomes" id="UP000030889"/>
    </source>
</evidence>
<dbReference type="RefSeq" id="WP_035472854.1">
    <property type="nucleotide sequence ID" value="NZ_JRGF01000005.1"/>
</dbReference>
<proteinExistence type="inferred from homology"/>
<dbReference type="HAMAP" id="MF_01872">
    <property type="entry name" value="tRNA_methyltr_YfiC"/>
    <property type="match status" value="1"/>
</dbReference>
<dbReference type="InterPro" id="IPR029063">
    <property type="entry name" value="SAM-dependent_MTases_sf"/>
</dbReference>
<comment type="caution">
    <text evidence="8">The sequence shown here is derived from an EMBL/GenBank/DDBJ whole genome shotgun (WGS) entry which is preliminary data.</text>
</comment>
<comment type="subcellular location">
    <subcellularLocation>
        <location evidence="6">Cytoplasm</location>
    </subcellularLocation>
</comment>
<keyword evidence="1 6" id="KW-0963">Cytoplasm</keyword>
<evidence type="ECO:0000256" key="4">
    <source>
        <dbReference type="ARBA" id="ARBA00022691"/>
    </source>
</evidence>
<evidence type="ECO:0000256" key="3">
    <source>
        <dbReference type="ARBA" id="ARBA00022679"/>
    </source>
</evidence>
<keyword evidence="4 6" id="KW-0949">S-adenosyl-L-methionine</keyword>
<evidence type="ECO:0000256" key="6">
    <source>
        <dbReference type="HAMAP-Rule" id="MF_01872"/>
    </source>
</evidence>
<comment type="similarity">
    <text evidence="6">Belongs to the methyltransferase superfamily. tRNA (adenine-N(6)-)-methyltransferase family.</text>
</comment>
<dbReference type="Gene3D" id="3.40.50.150">
    <property type="entry name" value="Vaccinia Virus protein VP39"/>
    <property type="match status" value="1"/>
</dbReference>
<dbReference type="InterPro" id="IPR050210">
    <property type="entry name" value="tRNA_Adenine-N(6)_MTase"/>
</dbReference>
<keyword evidence="9" id="KW-1185">Reference proteome</keyword>
<gene>
    <name evidence="8" type="ORF">LG35_05170</name>
</gene>
<evidence type="ECO:0000256" key="2">
    <source>
        <dbReference type="ARBA" id="ARBA00022603"/>
    </source>
</evidence>
<feature type="region of interest" description="Disordered" evidence="7">
    <location>
        <begin position="117"/>
        <end position="140"/>
    </location>
</feature>
<dbReference type="EMBL" id="JRGF01000005">
    <property type="protein sequence ID" value="KHE42282.1"/>
    <property type="molecule type" value="Genomic_DNA"/>
</dbReference>
<keyword evidence="5 6" id="KW-0819">tRNA processing</keyword>
<evidence type="ECO:0000256" key="5">
    <source>
        <dbReference type="ARBA" id="ARBA00022694"/>
    </source>
</evidence>
<comment type="function">
    <text evidence="6">Specifically methylates the adenine in position 37 of tRNA(1)(Val) (anticodon cmo5UAC).</text>
</comment>
<name>A0ABR4YJL5_9BACT</name>
<dbReference type="SUPFAM" id="SSF53335">
    <property type="entry name" value="S-adenosyl-L-methionine-dependent methyltransferases"/>
    <property type="match status" value="1"/>
</dbReference>
<dbReference type="PANTHER" id="PTHR47739">
    <property type="entry name" value="TRNA1(VAL) (ADENINE(37)-N6)-METHYLTRANSFERASE"/>
    <property type="match status" value="1"/>
</dbReference>
<dbReference type="Proteomes" id="UP000030889">
    <property type="component" value="Unassembled WGS sequence"/>
</dbReference>
<keyword evidence="2 6" id="KW-0489">Methyltransferase</keyword>
<evidence type="ECO:0000256" key="7">
    <source>
        <dbReference type="SAM" id="MobiDB-lite"/>
    </source>
</evidence>
<sequence>MSNSWFRFKRFVVEQSDTAMKVGTDGVLLGAWARVLPGPARYLDIGTGTGVIALMLAQRTEDVPGGATVDAVEVDGAGAVQAAANAASSPWSHAVRVYRCGIGIFRPGVSEPLWGGRDVASVPDGGEETAAGDCSEEGESATVPPELLYHHIVSNPPWFVDSLPSPHAGRRVARHADSLPYGELLQHAARLLAPEGLFSVVLPADSEERFLAGARVAGFGLNRRTRVFTLPGISPKRVLLEFAFAGSCGAMPVEDTLTIETGEGPGSYTDEYRRLTGDFYLRF</sequence>
<organism evidence="8 9">
    <name type="scientific">Alistipes inops</name>
    <dbReference type="NCBI Taxonomy" id="1501391"/>
    <lineage>
        <taxon>Bacteria</taxon>
        <taxon>Pseudomonadati</taxon>
        <taxon>Bacteroidota</taxon>
        <taxon>Bacteroidia</taxon>
        <taxon>Bacteroidales</taxon>
        <taxon>Rikenellaceae</taxon>
        <taxon>Alistipes</taxon>
    </lineage>
</organism>
<dbReference type="EC" id="2.1.1.223" evidence="6"/>
<reference evidence="8 9" key="1">
    <citation type="submission" date="2014-09" db="EMBL/GenBank/DDBJ databases">
        <title>Alistipes sp. 627, sp. nov., a novel member of the family Rikenellaceae isolated from human faeces.</title>
        <authorList>
            <person name="Shkoporov A.N."/>
            <person name="Chaplin A.V."/>
            <person name="Motuzova O.V."/>
            <person name="Kafarskaia L.I."/>
            <person name="Khokhlova E.V."/>
            <person name="Efimov B.A."/>
        </authorList>
    </citation>
    <scope>NUCLEOTIDE SEQUENCE [LARGE SCALE GENOMIC DNA]</scope>
    <source>
        <strain evidence="8 9">627</strain>
    </source>
</reference>
<protein>
    <recommendedName>
        <fullName evidence="6">tRNA1(Val) (adenine(37)-N6)-methyltransferase</fullName>
        <ecNumber evidence="6">2.1.1.223</ecNumber>
    </recommendedName>
    <alternativeName>
        <fullName evidence="6">tRNA m6A37 methyltransferase</fullName>
    </alternativeName>
</protein>
<keyword evidence="3 6" id="KW-0808">Transferase</keyword>
<comment type="catalytic activity">
    <reaction evidence="6">
        <text>adenosine(37) in tRNA1(Val) + S-adenosyl-L-methionine = N(6)-methyladenosine(37) in tRNA1(Val) + S-adenosyl-L-homocysteine + H(+)</text>
        <dbReference type="Rhea" id="RHEA:43160"/>
        <dbReference type="Rhea" id="RHEA-COMP:10369"/>
        <dbReference type="Rhea" id="RHEA-COMP:10370"/>
        <dbReference type="ChEBI" id="CHEBI:15378"/>
        <dbReference type="ChEBI" id="CHEBI:57856"/>
        <dbReference type="ChEBI" id="CHEBI:59789"/>
        <dbReference type="ChEBI" id="CHEBI:74411"/>
        <dbReference type="ChEBI" id="CHEBI:74449"/>
        <dbReference type="EC" id="2.1.1.223"/>
    </reaction>
</comment>
<dbReference type="PANTHER" id="PTHR47739:SF1">
    <property type="entry name" value="TRNA1(VAL) (ADENINE(37)-N6)-METHYLTRANSFERASE"/>
    <property type="match status" value="1"/>
</dbReference>
<evidence type="ECO:0000256" key="1">
    <source>
        <dbReference type="ARBA" id="ARBA00022490"/>
    </source>
</evidence>
<evidence type="ECO:0000313" key="8">
    <source>
        <dbReference type="EMBL" id="KHE42282.1"/>
    </source>
</evidence>
<accession>A0ABR4YJL5</accession>
<dbReference type="InterPro" id="IPR022882">
    <property type="entry name" value="tRNA_adenine-N6_MeTrfase"/>
</dbReference>